<feature type="transmembrane region" description="Helical" evidence="8">
    <location>
        <begin position="334"/>
        <end position="358"/>
    </location>
</feature>
<evidence type="ECO:0000256" key="7">
    <source>
        <dbReference type="ARBA" id="ARBA00023136"/>
    </source>
</evidence>
<keyword evidence="6 8" id="KW-1133">Transmembrane helix</keyword>
<dbReference type="NCBIfam" id="TIGR00912">
    <property type="entry name" value="2A0309"/>
    <property type="match status" value="1"/>
</dbReference>
<gene>
    <name evidence="9" type="primary">yndE</name>
    <name evidence="9" type="ORF">SPSIL_027380</name>
</gene>
<evidence type="ECO:0000313" key="10">
    <source>
        <dbReference type="Proteomes" id="UP000216752"/>
    </source>
</evidence>
<feature type="transmembrane region" description="Helical" evidence="8">
    <location>
        <begin position="183"/>
        <end position="206"/>
    </location>
</feature>
<evidence type="ECO:0000256" key="6">
    <source>
        <dbReference type="ARBA" id="ARBA00022989"/>
    </source>
</evidence>
<organism evidence="9 10">
    <name type="scientific">Sporomusa silvacetica DSM 10669</name>
    <dbReference type="NCBI Taxonomy" id="1123289"/>
    <lineage>
        <taxon>Bacteria</taxon>
        <taxon>Bacillati</taxon>
        <taxon>Bacillota</taxon>
        <taxon>Negativicutes</taxon>
        <taxon>Selenomonadales</taxon>
        <taxon>Sporomusaceae</taxon>
        <taxon>Sporomusa</taxon>
    </lineage>
</organism>
<dbReference type="PANTHER" id="PTHR34975:SF2">
    <property type="entry name" value="SPORE GERMINATION PROTEIN A2"/>
    <property type="match status" value="1"/>
</dbReference>
<protein>
    <submittedName>
        <fullName evidence="9">Spore germination protein YndE</fullName>
    </submittedName>
</protein>
<evidence type="ECO:0000256" key="4">
    <source>
        <dbReference type="ARBA" id="ARBA00022544"/>
    </source>
</evidence>
<evidence type="ECO:0000256" key="8">
    <source>
        <dbReference type="SAM" id="Phobius"/>
    </source>
</evidence>
<keyword evidence="7 8" id="KW-0472">Membrane</keyword>
<evidence type="ECO:0000313" key="9">
    <source>
        <dbReference type="EMBL" id="XFO66579.1"/>
    </source>
</evidence>
<accession>A0ABZ3ILK8</accession>
<name>A0ABZ3ILK8_9FIRM</name>
<feature type="transmembrane region" description="Helical" evidence="8">
    <location>
        <begin position="269"/>
        <end position="293"/>
    </location>
</feature>
<feature type="transmembrane region" description="Helical" evidence="8">
    <location>
        <begin position="12"/>
        <end position="34"/>
    </location>
</feature>
<feature type="transmembrane region" description="Helical" evidence="8">
    <location>
        <begin position="112"/>
        <end position="133"/>
    </location>
</feature>
<feature type="transmembrane region" description="Helical" evidence="8">
    <location>
        <begin position="305"/>
        <end position="322"/>
    </location>
</feature>
<dbReference type="EMBL" id="CP155573">
    <property type="protein sequence ID" value="XFO66579.1"/>
    <property type="molecule type" value="Genomic_DNA"/>
</dbReference>
<comment type="subcellular location">
    <subcellularLocation>
        <location evidence="1">Membrane</location>
        <topology evidence="1">Multi-pass membrane protein</topology>
    </subcellularLocation>
</comment>
<reference evidence="9" key="1">
    <citation type="submission" date="2024-05" db="EMBL/GenBank/DDBJ databases">
        <title>Isolation and characterization of Sporomusa carbonis sp. nov., a carboxydotrophic hydrogenogen in the genus of Sporomusa isolated from a charcoal burning pile.</title>
        <authorList>
            <person name="Boeer T."/>
            <person name="Rosenbaum F."/>
            <person name="Eysell L."/>
            <person name="Mueller V."/>
            <person name="Daniel R."/>
            <person name="Poehlein A."/>
        </authorList>
    </citation>
    <scope>NUCLEOTIDE SEQUENCE [LARGE SCALE GENOMIC DNA]</scope>
    <source>
        <strain evidence="9">DSM 10669</strain>
    </source>
</reference>
<dbReference type="PANTHER" id="PTHR34975">
    <property type="entry name" value="SPORE GERMINATION PROTEIN A2"/>
    <property type="match status" value="1"/>
</dbReference>
<comment type="similarity">
    <text evidence="2">Belongs to the amino acid-polyamine-organocation (APC) superfamily. Spore germination protein (SGP) (TC 2.A.3.9) family.</text>
</comment>
<feature type="transmembrane region" description="Helical" evidence="8">
    <location>
        <begin position="82"/>
        <end position="106"/>
    </location>
</feature>
<keyword evidence="5 8" id="KW-0812">Transmembrane</keyword>
<evidence type="ECO:0000256" key="1">
    <source>
        <dbReference type="ARBA" id="ARBA00004141"/>
    </source>
</evidence>
<feature type="transmembrane region" description="Helical" evidence="8">
    <location>
        <begin position="218"/>
        <end position="241"/>
    </location>
</feature>
<keyword evidence="4" id="KW-0309">Germination</keyword>
<dbReference type="RefSeq" id="WP_094603367.1">
    <property type="nucleotide sequence ID" value="NZ_CP155573.1"/>
</dbReference>
<evidence type="ECO:0000256" key="3">
    <source>
        <dbReference type="ARBA" id="ARBA00022448"/>
    </source>
</evidence>
<proteinExistence type="inferred from homology"/>
<feature type="transmembrane region" description="Helical" evidence="8">
    <location>
        <begin position="40"/>
        <end position="61"/>
    </location>
</feature>
<dbReference type="InterPro" id="IPR004761">
    <property type="entry name" value="Spore_GerAB"/>
</dbReference>
<keyword evidence="3" id="KW-0813">Transport</keyword>
<feature type="transmembrane region" description="Helical" evidence="8">
    <location>
        <begin position="140"/>
        <end position="163"/>
    </location>
</feature>
<keyword evidence="10" id="KW-1185">Reference proteome</keyword>
<dbReference type="Pfam" id="PF03845">
    <property type="entry name" value="Spore_permease"/>
    <property type="match status" value="1"/>
</dbReference>
<evidence type="ECO:0000256" key="2">
    <source>
        <dbReference type="ARBA" id="ARBA00007998"/>
    </source>
</evidence>
<dbReference type="Proteomes" id="UP000216752">
    <property type="component" value="Chromosome"/>
</dbReference>
<evidence type="ECO:0000256" key="5">
    <source>
        <dbReference type="ARBA" id="ARBA00022692"/>
    </source>
</evidence>
<sequence>MQEKGIINTNQFVWMLFIIITSFTAIQVPAMLITQAGRDAWLAIIGGWILDVSLAVVYGYMGLRFPGQNFVQYSITILGRNAGRIVGILFPILFLVACMLLMRGFSQLLNSFFFPTTSLIAIMIPGLFVAGYAARQGIEVICRVTEVLGPLYLLSIVFIGLLVSPSAEFDRLKPQFDDGVYPFLIGSPLLLTFYGICIIMAMFIPLCNRPENGFLAKFIAVSLGAVFASIIVVLSVAVFGYEQAANVRAPGLELSRMISYGNYLDRLEIIWLLLITGAGIIASANLLWAFSLGMSQILDLSTYKPLIYPAVLLTGMLALTSFKSNMEQIRFAEYTFPIFAAFVEAGLEIFLFIAALVLNKRGQQYDNYRSIKHGKD</sequence>